<dbReference type="STRING" id="181874.A0A409W110"/>
<keyword evidence="6" id="KW-0560">Oxidoreductase</keyword>
<evidence type="ECO:0000256" key="3">
    <source>
        <dbReference type="ARBA" id="ARBA00010617"/>
    </source>
</evidence>
<dbReference type="InParanoid" id="A0A409W110"/>
<protein>
    <recommendedName>
        <fullName evidence="11">O-methylsterigmatocystin oxidoreductase</fullName>
    </recommendedName>
</protein>
<dbReference type="OrthoDB" id="2789670at2759"/>
<dbReference type="Proteomes" id="UP000284842">
    <property type="component" value="Unassembled WGS sequence"/>
</dbReference>
<name>A0A409W110_9AGAR</name>
<dbReference type="SUPFAM" id="SSF48264">
    <property type="entry name" value="Cytochrome P450"/>
    <property type="match status" value="1"/>
</dbReference>
<evidence type="ECO:0000256" key="1">
    <source>
        <dbReference type="ARBA" id="ARBA00001971"/>
    </source>
</evidence>
<dbReference type="PRINTS" id="PR00463">
    <property type="entry name" value="EP450I"/>
</dbReference>
<comment type="similarity">
    <text evidence="3">Belongs to the cytochrome P450 family.</text>
</comment>
<keyword evidence="10" id="KW-1185">Reference proteome</keyword>
<evidence type="ECO:0000256" key="6">
    <source>
        <dbReference type="ARBA" id="ARBA00023002"/>
    </source>
</evidence>
<dbReference type="Gene3D" id="1.10.630.10">
    <property type="entry name" value="Cytochrome P450"/>
    <property type="match status" value="1"/>
</dbReference>
<keyword evidence="5" id="KW-0479">Metal-binding</keyword>
<organism evidence="9 10">
    <name type="scientific">Panaeolus cyanescens</name>
    <dbReference type="NCBI Taxonomy" id="181874"/>
    <lineage>
        <taxon>Eukaryota</taxon>
        <taxon>Fungi</taxon>
        <taxon>Dikarya</taxon>
        <taxon>Basidiomycota</taxon>
        <taxon>Agaricomycotina</taxon>
        <taxon>Agaricomycetes</taxon>
        <taxon>Agaricomycetidae</taxon>
        <taxon>Agaricales</taxon>
        <taxon>Agaricineae</taxon>
        <taxon>Galeropsidaceae</taxon>
        <taxon>Panaeolus</taxon>
    </lineage>
</organism>
<evidence type="ECO:0000313" key="10">
    <source>
        <dbReference type="Proteomes" id="UP000284842"/>
    </source>
</evidence>
<evidence type="ECO:0000256" key="5">
    <source>
        <dbReference type="ARBA" id="ARBA00022723"/>
    </source>
</evidence>
<comment type="caution">
    <text evidence="9">The sequence shown here is derived from an EMBL/GenBank/DDBJ whole genome shotgun (WGS) entry which is preliminary data.</text>
</comment>
<dbReference type="Pfam" id="PF00067">
    <property type="entry name" value="p450"/>
    <property type="match status" value="1"/>
</dbReference>
<dbReference type="InterPro" id="IPR001128">
    <property type="entry name" value="Cyt_P450"/>
</dbReference>
<dbReference type="PANTHER" id="PTHR46300">
    <property type="entry name" value="P450, PUTATIVE (EUROFUNG)-RELATED-RELATED"/>
    <property type="match status" value="1"/>
</dbReference>
<dbReference type="GO" id="GO:0020037">
    <property type="term" value="F:heme binding"/>
    <property type="evidence" value="ECO:0007669"/>
    <property type="project" value="InterPro"/>
</dbReference>
<accession>A0A409W110</accession>
<dbReference type="GO" id="GO:0016705">
    <property type="term" value="F:oxidoreductase activity, acting on paired donors, with incorporation or reduction of molecular oxygen"/>
    <property type="evidence" value="ECO:0007669"/>
    <property type="project" value="InterPro"/>
</dbReference>
<dbReference type="EMBL" id="NHTK01005882">
    <property type="protein sequence ID" value="PPQ72181.1"/>
    <property type="molecule type" value="Genomic_DNA"/>
</dbReference>
<dbReference type="InterPro" id="IPR002401">
    <property type="entry name" value="Cyt_P450_E_grp-I"/>
</dbReference>
<keyword evidence="8" id="KW-0503">Monooxygenase</keyword>
<dbReference type="InterPro" id="IPR050364">
    <property type="entry name" value="Cytochrome_P450_fung"/>
</dbReference>
<gene>
    <name evidence="9" type="ORF">CVT24_002393</name>
</gene>
<dbReference type="GO" id="GO:0005506">
    <property type="term" value="F:iron ion binding"/>
    <property type="evidence" value="ECO:0007669"/>
    <property type="project" value="InterPro"/>
</dbReference>
<dbReference type="PANTHER" id="PTHR46300:SF7">
    <property type="entry name" value="P450, PUTATIVE (EUROFUNG)-RELATED"/>
    <property type="match status" value="1"/>
</dbReference>
<evidence type="ECO:0000256" key="4">
    <source>
        <dbReference type="ARBA" id="ARBA00022617"/>
    </source>
</evidence>
<dbReference type="CDD" id="cd11065">
    <property type="entry name" value="CYP64-like"/>
    <property type="match status" value="1"/>
</dbReference>
<sequence length="462" mass="52681">MSVLSKLLQRPLHTIAGACLIYAIVKRLSTRRRRNPHGLPLPPGPKGYPIIGSLLNMPIDKPWLTYRDWCNEYGDIVYYNVLGQGFIVLGSLEKTTDLFEKRSSNYSDRMRMPMVIELMGWDYNMGLLPYGSWWRRHRRDFHHHFHAGITPKYKPIQVEETHAFLKRLLVTPDDFLLHIRHTFGSTIMRIAYGITIRDTTDPYVTQLEKALYGLAEAAVPGAFLVDFIPALKYVPSWFPGASFQKKAAAWRQINHDVEVKPFEYVKEQVRAGTAVPSLSSYAIERLPELGHPLREQEETIARHIAAQAYAGSYFLFPGADTTVSTVQTFFLAMTLYPEVMKKAQMELDAVVGSHRLPGFSDRDSLPYINAMVKESMRWQLVLPLAVGHMATEDDVYNGYFIPKGTVVIGNGWAILHDPEAFTEPDEYIPERYLKNGKLNPTVRDPNTAAFGYGRRFGARFFC</sequence>
<keyword evidence="7" id="KW-0408">Iron</keyword>
<evidence type="ECO:0000256" key="2">
    <source>
        <dbReference type="ARBA" id="ARBA00005179"/>
    </source>
</evidence>
<comment type="pathway">
    <text evidence="2">Secondary metabolite biosynthesis.</text>
</comment>
<dbReference type="GO" id="GO:0004497">
    <property type="term" value="F:monooxygenase activity"/>
    <property type="evidence" value="ECO:0007669"/>
    <property type="project" value="UniProtKB-KW"/>
</dbReference>
<dbReference type="AlphaFoldDB" id="A0A409W110"/>
<dbReference type="InterPro" id="IPR036396">
    <property type="entry name" value="Cyt_P450_sf"/>
</dbReference>
<evidence type="ECO:0000256" key="8">
    <source>
        <dbReference type="ARBA" id="ARBA00023033"/>
    </source>
</evidence>
<evidence type="ECO:0000256" key="7">
    <source>
        <dbReference type="ARBA" id="ARBA00023004"/>
    </source>
</evidence>
<evidence type="ECO:0000313" key="9">
    <source>
        <dbReference type="EMBL" id="PPQ72181.1"/>
    </source>
</evidence>
<keyword evidence="4" id="KW-0349">Heme</keyword>
<reference evidence="9 10" key="1">
    <citation type="journal article" date="2018" name="Evol. Lett.">
        <title>Horizontal gene cluster transfer increased hallucinogenic mushroom diversity.</title>
        <authorList>
            <person name="Reynolds H.T."/>
            <person name="Vijayakumar V."/>
            <person name="Gluck-Thaler E."/>
            <person name="Korotkin H.B."/>
            <person name="Matheny P.B."/>
            <person name="Slot J.C."/>
        </authorList>
    </citation>
    <scope>NUCLEOTIDE SEQUENCE [LARGE SCALE GENOMIC DNA]</scope>
    <source>
        <strain evidence="9 10">2629</strain>
    </source>
</reference>
<comment type="cofactor">
    <cofactor evidence="1">
        <name>heme</name>
        <dbReference type="ChEBI" id="CHEBI:30413"/>
    </cofactor>
</comment>
<proteinExistence type="inferred from homology"/>
<evidence type="ECO:0008006" key="11">
    <source>
        <dbReference type="Google" id="ProtNLM"/>
    </source>
</evidence>